<accession>U7QQS9</accession>
<reference evidence="1 2" key="1">
    <citation type="submission" date="2013-10" db="EMBL/GenBank/DDBJ databases">
        <title>Whole Genome Shotgun Sequence of Photorhabdus temperata J3.</title>
        <authorList>
            <person name="Park G.-S."/>
            <person name="Hong S.-J."/>
            <person name="Shin J.-H."/>
        </authorList>
    </citation>
    <scope>NUCLEOTIDE SEQUENCE [LARGE SCALE GENOMIC DNA]</scope>
    <source>
        <strain evidence="1 2">J3</strain>
    </source>
</reference>
<evidence type="ECO:0000313" key="2">
    <source>
        <dbReference type="Proteomes" id="UP000017133"/>
    </source>
</evidence>
<dbReference type="EMBL" id="AXDT01000467">
    <property type="protein sequence ID" value="ERT10228.1"/>
    <property type="molecule type" value="Genomic_DNA"/>
</dbReference>
<keyword evidence="2" id="KW-1185">Reference proteome</keyword>
<gene>
    <name evidence="1" type="ORF">O185_26280</name>
</gene>
<proteinExistence type="predicted"/>
<name>U7QQS9_PHOTE</name>
<dbReference type="Proteomes" id="UP000017133">
    <property type="component" value="Unassembled WGS sequence"/>
</dbReference>
<evidence type="ECO:0000313" key="1">
    <source>
        <dbReference type="EMBL" id="ERT10228.1"/>
    </source>
</evidence>
<protein>
    <submittedName>
        <fullName evidence="1">Uncharacterized protein</fullName>
    </submittedName>
</protein>
<dbReference type="AlphaFoldDB" id="U7QQS9"/>
<organism evidence="1 2">
    <name type="scientific">Photorhabdus temperata J3</name>
    <dbReference type="NCBI Taxonomy" id="1389415"/>
    <lineage>
        <taxon>Bacteria</taxon>
        <taxon>Pseudomonadati</taxon>
        <taxon>Pseudomonadota</taxon>
        <taxon>Gammaproteobacteria</taxon>
        <taxon>Enterobacterales</taxon>
        <taxon>Morganellaceae</taxon>
        <taxon>Photorhabdus</taxon>
    </lineage>
</organism>
<sequence>MLFAILFSGQVTVAPLGHRVLFLLRGISATAHGVSLQMKIKKR</sequence>
<comment type="caution">
    <text evidence="1">The sequence shown here is derived from an EMBL/GenBank/DDBJ whole genome shotgun (WGS) entry which is preliminary data.</text>
</comment>